<dbReference type="InterPro" id="IPR050491">
    <property type="entry name" value="AmpC-like"/>
</dbReference>
<reference evidence="2 3" key="1">
    <citation type="submission" date="2014-10" db="EMBL/GenBank/DDBJ databases">
        <title>Draft genome sequence of Actinoplanes utahensis NRRL 12052.</title>
        <authorList>
            <person name="Velasco-Bucheli B."/>
            <person name="del Cerro C."/>
            <person name="Hormigo D."/>
            <person name="Garcia J.L."/>
            <person name="Acebal C."/>
            <person name="Arroyo M."/>
            <person name="de la Mata I."/>
        </authorList>
    </citation>
    <scope>NUCLEOTIDE SEQUENCE [LARGE SCALE GENOMIC DNA]</scope>
    <source>
        <strain evidence="2 3">NRRL 12052</strain>
    </source>
</reference>
<dbReference type="Proteomes" id="UP000054537">
    <property type="component" value="Unassembled WGS sequence"/>
</dbReference>
<name>A0A0A6UEZ9_ACTUT</name>
<sequence length="449" mass="46366">MSATTAVPAALDQRSLTDLLARCARRHGVPGAQVAVHHDGRTVAAAFGERESGTGGPVTADTAFPVGSITKAVTATVVLALAADGDLELDEPTGSYVPGLATAADSTIRQLLSHTGGLPCGPAPEQVAGLSVQRYLRHAVRPELMVLPPGAGFSYSNVGYVLLGEVVSSVTGMSWADAIDSMLLRPLGVATDLVGAPAFPHSGRPVATGHSRHTRTGRTRPVRQCLVPAEAAAGALALSATDLVAFGRLHVDGGVPEVLPAAYAARMRDVVPGALPFGLARGWGLGLAAFGEAPYDWFGHDGNADGTDCHLRIDPAGGRVVALTTNVGAGSGMWQDLATELQSRGIPLDDGLPLDDTRPVTTADCVGTYRNGDLTYEVVPGGPSGLRFSVDGEATEPLALGADLTFYLHDESSDRWTVGGRFVRENRTGPVNAVQVGGRIGRRCVAALI</sequence>
<dbReference type="SUPFAM" id="SSF56601">
    <property type="entry name" value="beta-lactamase/transpeptidase-like"/>
    <property type="match status" value="1"/>
</dbReference>
<dbReference type="OrthoDB" id="262125at2"/>
<organism evidence="2 3">
    <name type="scientific">Actinoplanes utahensis</name>
    <dbReference type="NCBI Taxonomy" id="1869"/>
    <lineage>
        <taxon>Bacteria</taxon>
        <taxon>Bacillati</taxon>
        <taxon>Actinomycetota</taxon>
        <taxon>Actinomycetes</taxon>
        <taxon>Micromonosporales</taxon>
        <taxon>Micromonosporaceae</taxon>
        <taxon>Actinoplanes</taxon>
    </lineage>
</organism>
<dbReference type="AlphaFoldDB" id="A0A0A6UEZ9"/>
<dbReference type="InterPro" id="IPR001466">
    <property type="entry name" value="Beta-lactam-related"/>
</dbReference>
<evidence type="ECO:0000259" key="1">
    <source>
        <dbReference type="Pfam" id="PF00144"/>
    </source>
</evidence>
<dbReference type="RefSeq" id="WP_043531424.1">
    <property type="nucleotide sequence ID" value="NZ_BAABKU010000021.1"/>
</dbReference>
<evidence type="ECO:0000313" key="3">
    <source>
        <dbReference type="Proteomes" id="UP000054537"/>
    </source>
</evidence>
<dbReference type="Pfam" id="PF00144">
    <property type="entry name" value="Beta-lactamase"/>
    <property type="match status" value="1"/>
</dbReference>
<dbReference type="PANTHER" id="PTHR46825:SF7">
    <property type="entry name" value="D-ALANYL-D-ALANINE CARBOXYPEPTIDASE"/>
    <property type="match status" value="1"/>
</dbReference>
<comment type="caution">
    <text evidence="2">The sequence shown here is derived from an EMBL/GenBank/DDBJ whole genome shotgun (WGS) entry which is preliminary data.</text>
</comment>
<dbReference type="EMBL" id="JRTT01000129">
    <property type="protein sequence ID" value="KHD73658.1"/>
    <property type="molecule type" value="Genomic_DNA"/>
</dbReference>
<protein>
    <recommendedName>
        <fullName evidence="1">Beta-lactamase-related domain-containing protein</fullName>
    </recommendedName>
</protein>
<dbReference type="STRING" id="1869.MB27_33330"/>
<dbReference type="PANTHER" id="PTHR46825">
    <property type="entry name" value="D-ALANYL-D-ALANINE-CARBOXYPEPTIDASE/ENDOPEPTIDASE AMPH"/>
    <property type="match status" value="1"/>
</dbReference>
<dbReference type="Gene3D" id="3.40.710.10">
    <property type="entry name" value="DD-peptidase/beta-lactamase superfamily"/>
    <property type="match status" value="1"/>
</dbReference>
<dbReference type="InterPro" id="IPR012338">
    <property type="entry name" value="Beta-lactam/transpept-like"/>
</dbReference>
<dbReference type="eggNOG" id="COG1680">
    <property type="taxonomic scope" value="Bacteria"/>
</dbReference>
<feature type="domain" description="Beta-lactamase-related" evidence="1">
    <location>
        <begin position="18"/>
        <end position="330"/>
    </location>
</feature>
<evidence type="ECO:0000313" key="2">
    <source>
        <dbReference type="EMBL" id="KHD73658.1"/>
    </source>
</evidence>
<accession>A0A0A6UEZ9</accession>
<gene>
    <name evidence="2" type="ORF">MB27_33330</name>
</gene>
<proteinExistence type="predicted"/>
<keyword evidence="3" id="KW-1185">Reference proteome</keyword>